<dbReference type="EMBL" id="CP009528">
    <property type="protein sequence ID" value="AKB53131.1"/>
    <property type="molecule type" value="Genomic_DNA"/>
</dbReference>
<dbReference type="KEGG" id="mby:MSBRM_0133"/>
<dbReference type="PATRIC" id="fig|1434108.4.peg.124"/>
<evidence type="ECO:0000313" key="2">
    <source>
        <dbReference type="EMBL" id="AKB53131.1"/>
    </source>
</evidence>
<reference evidence="2 3" key="1">
    <citation type="submission" date="2014-07" db="EMBL/GenBank/DDBJ databases">
        <title>Methanogenic archaea and the global carbon cycle.</title>
        <authorList>
            <person name="Henriksen J.R."/>
            <person name="Luke J."/>
            <person name="Reinhart S."/>
            <person name="Benedict M.N."/>
            <person name="Youngblut N.D."/>
            <person name="Metcalf M.E."/>
            <person name="Whitaker R.J."/>
            <person name="Metcalf W.W."/>
        </authorList>
    </citation>
    <scope>NUCLEOTIDE SEQUENCE [LARGE SCALE GENOMIC DNA]</scope>
    <source>
        <strain evidence="2 3">MS</strain>
    </source>
</reference>
<accession>A0A0E3LMJ5</accession>
<dbReference type="Proteomes" id="UP000033033">
    <property type="component" value="Chromosome"/>
</dbReference>
<keyword evidence="1" id="KW-0812">Transmembrane</keyword>
<dbReference type="AlphaFoldDB" id="A0A0E3LMJ5"/>
<gene>
    <name evidence="2" type="ORF">MSBRM_0133</name>
</gene>
<name>A0A0E3LMJ5_METBA</name>
<organism evidence="2 3">
    <name type="scientific">Methanosarcina barkeri MS</name>
    <dbReference type="NCBI Taxonomy" id="1434108"/>
    <lineage>
        <taxon>Archaea</taxon>
        <taxon>Methanobacteriati</taxon>
        <taxon>Methanobacteriota</taxon>
        <taxon>Stenosarchaea group</taxon>
        <taxon>Methanomicrobia</taxon>
        <taxon>Methanosarcinales</taxon>
        <taxon>Methanosarcinaceae</taxon>
        <taxon>Methanosarcina</taxon>
    </lineage>
</organism>
<keyword evidence="3" id="KW-1185">Reference proteome</keyword>
<protein>
    <submittedName>
        <fullName evidence="2">Uncharacterized protein</fullName>
    </submittedName>
</protein>
<dbReference type="RefSeq" id="WP_048120663.1">
    <property type="nucleotide sequence ID" value="NZ_CP009528.1"/>
</dbReference>
<feature type="transmembrane region" description="Helical" evidence="1">
    <location>
        <begin position="53"/>
        <end position="71"/>
    </location>
</feature>
<keyword evidence="1" id="KW-1133">Transmembrane helix</keyword>
<proteinExistence type="predicted"/>
<sequence length="99" mass="11485">MSIFLGSLISAVILIFQYILSESKNWLLGGIIPLLVVLFALWCFFIRTPRLGVEAIIPFSILFFLLLGDWVDGRSRFKKKKKEDMEHELKKMQVHDLSD</sequence>
<dbReference type="GeneID" id="24843289"/>
<dbReference type="HOGENOM" id="CLU_2313770_0_0_2"/>
<evidence type="ECO:0000313" key="3">
    <source>
        <dbReference type="Proteomes" id="UP000033033"/>
    </source>
</evidence>
<evidence type="ECO:0000256" key="1">
    <source>
        <dbReference type="SAM" id="Phobius"/>
    </source>
</evidence>
<feature type="transmembrane region" description="Helical" evidence="1">
    <location>
        <begin position="27"/>
        <end position="46"/>
    </location>
</feature>
<keyword evidence="1" id="KW-0472">Membrane</keyword>